<proteinExistence type="predicted"/>
<keyword evidence="1" id="KW-0614">Plasmid</keyword>
<protein>
    <submittedName>
        <fullName evidence="1">Uncharacterized protein</fullName>
    </submittedName>
</protein>
<evidence type="ECO:0000313" key="2">
    <source>
        <dbReference type="Proteomes" id="UP000259030"/>
    </source>
</evidence>
<organism evidence="1 2">
    <name type="scientific">Deinococcus ficus</name>
    <dbReference type="NCBI Taxonomy" id="317577"/>
    <lineage>
        <taxon>Bacteria</taxon>
        <taxon>Thermotogati</taxon>
        <taxon>Deinococcota</taxon>
        <taxon>Deinococci</taxon>
        <taxon>Deinococcales</taxon>
        <taxon>Deinococcaceae</taxon>
        <taxon>Deinococcus</taxon>
    </lineage>
</organism>
<gene>
    <name evidence="1" type="ORF">DFI_18975</name>
</gene>
<dbReference type="KEGG" id="dfc:DFI_18975"/>
<accession>A0A221T320</accession>
<name>A0A221T320_9DEIO</name>
<keyword evidence="2" id="KW-1185">Reference proteome</keyword>
<evidence type="ECO:0000313" key="1">
    <source>
        <dbReference type="EMBL" id="ASN83283.1"/>
    </source>
</evidence>
<sequence>MTTAAAARPATTAPAVRKVQIFLALAREVLNDFTRADRLERARRLNAQPREFDPVVLLNEHVETRQWTPAILEKIATAPTDAKQAVEQAAWVEGFAFGAEGENVMRKVALSDLPADVKAEWFSRALLPLTTALAVVNADRFEADVYLAMSAFWRESLKVGLRFDPRKANTASFGDFCKASMDLRTTALADDVCEGGRKVREQVKQLQAVMEDLDLDMNMDARDILYAMLQAEKDKPELERKPLPQPLNSAEKIQALIEIMGATTRRGSPYSLDFLENDEEGNERRYGDRVVVDHDPHGLQTQVEEEQEVAPLLDRLLAAGVTLDQLSALKDKVSIFLEEAAQRAQKLTTEPKWAEIILATIGADAYMTDMADELAAELDMDLGIARVLTQEVLPFYQGKMAQA</sequence>
<geneLocation type="plasmid" evidence="2">
    <name>pdfi3</name>
</geneLocation>
<dbReference type="Proteomes" id="UP000259030">
    <property type="component" value="Plasmid pDFI3"/>
</dbReference>
<reference evidence="1 2" key="1">
    <citation type="submission" date="2017-05" db="EMBL/GenBank/DDBJ databases">
        <title>The complete genome sequence of Deinococcus ficus isolated from the rhizosphere of the Ficus religiosa L. in Taiwan.</title>
        <authorList>
            <person name="Wu K.-M."/>
            <person name="Liao T.-L."/>
            <person name="Liu Y.-M."/>
            <person name="Young C.-C."/>
            <person name="Tsai S.-F."/>
        </authorList>
    </citation>
    <scope>NUCLEOTIDE SEQUENCE [LARGE SCALE GENOMIC DNA]</scope>
    <source>
        <strain evidence="1 2">CC-FR2-10</strain>
        <plasmid evidence="2">pdfi3</plasmid>
    </source>
</reference>
<dbReference type="RefSeq" id="WP_027462726.1">
    <property type="nucleotide sequence ID" value="NZ_CP021084.1"/>
</dbReference>
<dbReference type="EMBL" id="CP021084">
    <property type="protein sequence ID" value="ASN83283.1"/>
    <property type="molecule type" value="Genomic_DNA"/>
</dbReference>
<dbReference type="AlphaFoldDB" id="A0A221T320"/>